<dbReference type="InterPro" id="IPR009739">
    <property type="entry name" value="LprI-like_N"/>
</dbReference>
<dbReference type="AlphaFoldDB" id="G0A2U3"/>
<dbReference type="PANTHER" id="PTHR39176">
    <property type="entry name" value="PERIPLASMIC PROTEIN-RELATED"/>
    <property type="match status" value="1"/>
</dbReference>
<keyword evidence="3" id="KW-1185">Reference proteome</keyword>
<accession>G0A2U3</accession>
<reference evidence="3" key="3">
    <citation type="submission" date="2011-05" db="EMBL/GenBank/DDBJ databases">
        <title>Complete sequence of Methylomonas methanica MC09.</title>
        <authorList>
            <consortium name="US DOE Joint Genome Institute"/>
            <person name="Lucas S."/>
            <person name="Han J."/>
            <person name="Lapidus A."/>
            <person name="Cheng J.-F."/>
            <person name="Goodwin L."/>
            <person name="Pitluck S."/>
            <person name="Peters L."/>
            <person name="Mikhailova N."/>
            <person name="Teshima H."/>
            <person name="Han C."/>
            <person name="Tapia R."/>
            <person name="Land M."/>
            <person name="Hauser L."/>
            <person name="Kyrpides N."/>
            <person name="Ivanova N."/>
            <person name="Pagani I."/>
            <person name="Stein L."/>
            <person name="Woyke T."/>
        </authorList>
    </citation>
    <scope>NUCLEOTIDE SEQUENCE [LARGE SCALE GENOMIC DNA]</scope>
    <source>
        <strain evidence="3">MC09</strain>
    </source>
</reference>
<evidence type="ECO:0000313" key="3">
    <source>
        <dbReference type="Proteomes" id="UP000008888"/>
    </source>
</evidence>
<protein>
    <recommendedName>
        <fullName evidence="1">Lysozyme inhibitor LprI-like N-terminal domain-containing protein</fullName>
    </recommendedName>
</protein>
<dbReference type="KEGG" id="mmt:Metme_3068"/>
<reference evidence="2 3" key="1">
    <citation type="journal article" date="2011" name="J. Bacteriol.">
        <title>Complete Genome Sequence of the Aerobic Marine Methanotroph Methylomonas methanica MC09.</title>
        <authorList>
            <person name="Boden R."/>
            <person name="Cunliffe M."/>
            <person name="Scanlan J."/>
            <person name="Moussard H."/>
            <person name="Kits K.D."/>
            <person name="Klotz M.G."/>
            <person name="Jetten M.S."/>
            <person name="Vuilleumier S."/>
            <person name="Han J."/>
            <person name="Peters L."/>
            <person name="Mikhailova N."/>
            <person name="Teshima H."/>
            <person name="Tapia R."/>
            <person name="Kyrpides N."/>
            <person name="Ivanova N."/>
            <person name="Pagani I."/>
            <person name="Cheng J.F."/>
            <person name="Goodwin L."/>
            <person name="Han C."/>
            <person name="Hauser L."/>
            <person name="Land M.L."/>
            <person name="Lapidus A."/>
            <person name="Lucas S."/>
            <person name="Pitluck S."/>
            <person name="Woyke T."/>
            <person name="Stein L."/>
            <person name="Murrell J.C."/>
        </authorList>
    </citation>
    <scope>NUCLEOTIDE SEQUENCE [LARGE SCALE GENOMIC DNA]</scope>
    <source>
        <strain evidence="2 3">MC09</strain>
    </source>
</reference>
<dbReference type="PANTHER" id="PTHR39176:SF1">
    <property type="entry name" value="PERIPLASMIC PROTEIN"/>
    <property type="match status" value="1"/>
</dbReference>
<evidence type="ECO:0000259" key="1">
    <source>
        <dbReference type="Pfam" id="PF07007"/>
    </source>
</evidence>
<dbReference type="Gene3D" id="1.20.1270.180">
    <property type="match status" value="1"/>
</dbReference>
<organism evidence="2 3">
    <name type="scientific">Methylomonas methanica (strain DSM 25384 / MC09)</name>
    <dbReference type="NCBI Taxonomy" id="857087"/>
    <lineage>
        <taxon>Bacteria</taxon>
        <taxon>Pseudomonadati</taxon>
        <taxon>Pseudomonadota</taxon>
        <taxon>Gammaproteobacteria</taxon>
        <taxon>Methylococcales</taxon>
        <taxon>Methylococcaceae</taxon>
        <taxon>Methylomonas</taxon>
    </lineage>
</organism>
<feature type="domain" description="Lysozyme inhibitor LprI-like N-terminal" evidence="1">
    <location>
        <begin position="53"/>
        <end position="150"/>
    </location>
</feature>
<dbReference type="EMBL" id="CP002738">
    <property type="protein sequence ID" value="AEG01446.1"/>
    <property type="molecule type" value="Genomic_DNA"/>
</dbReference>
<dbReference type="eggNOG" id="COG3755">
    <property type="taxonomic scope" value="Bacteria"/>
</dbReference>
<sequence>MPILEPLNTRETRKAERSLPPRLYDFRFPIKPVMLSLILACPPAIADDAKQSCLDNANTQREINQCSGLENESADRELNRVYQAILKQHAGDKLFIDSLKQAQRAWLKWRDAEMLAIYPASKEPGYYGSSFAGCWSDQLATMTHERTRQLKKWLDGVEEGDICAGSLPIKSSQPALPENLTAP</sequence>
<dbReference type="RefSeq" id="WP_013819673.1">
    <property type="nucleotide sequence ID" value="NC_015572.1"/>
</dbReference>
<dbReference type="Proteomes" id="UP000008888">
    <property type="component" value="Chromosome"/>
</dbReference>
<dbReference type="Pfam" id="PF07007">
    <property type="entry name" value="LprI"/>
    <property type="match status" value="1"/>
</dbReference>
<evidence type="ECO:0000313" key="2">
    <source>
        <dbReference type="EMBL" id="AEG01446.1"/>
    </source>
</evidence>
<name>G0A2U3_METMM</name>
<dbReference type="HOGENOM" id="CLU_1473579_0_0_6"/>
<proteinExistence type="predicted"/>
<gene>
    <name evidence="2" type="ordered locus">Metme_3068</name>
</gene>
<dbReference type="STRING" id="857087.Metme_3068"/>
<reference key="2">
    <citation type="submission" date="2011-05" db="EMBL/GenBank/DDBJ databases">
        <title>Complete genome sequence of the aerobic marine methanotroph Methylomonas methanica MC09.</title>
        <authorList>
            <person name="Boden R."/>
            <person name="Cunliffe M."/>
            <person name="Scanlan J."/>
            <person name="Moussard H."/>
            <person name="Kits K.D."/>
            <person name="Klotz M."/>
            <person name="Jetten M."/>
            <person name="Vuilleumier S."/>
            <person name="Han J."/>
            <person name="Peters L."/>
            <person name="Mikhailova N."/>
            <person name="Teshima H."/>
            <person name="Tapia R."/>
            <person name="Kyrpides N."/>
            <person name="Ivanova N."/>
            <person name="Pagani I."/>
            <person name="Cheng J.-F."/>
            <person name="Goodwin L."/>
            <person name="Han C."/>
            <person name="Hauser L."/>
            <person name="Land M."/>
            <person name="Lapidus A."/>
            <person name="Lucas S."/>
            <person name="Pitluck S."/>
            <person name="Woyke T."/>
            <person name="Stein L.Y."/>
            <person name="Murrell C."/>
        </authorList>
    </citation>
    <scope>NUCLEOTIDE SEQUENCE</scope>
    <source>
        <strain>MC09</strain>
    </source>
</reference>